<comment type="caution">
    <text evidence="7">The sequence shown here is derived from an EMBL/GenBank/DDBJ whole genome shotgun (WGS) entry which is preliminary data.</text>
</comment>
<keyword evidence="6" id="KW-1003">Cell membrane</keyword>
<feature type="transmembrane region" description="Helical" evidence="6">
    <location>
        <begin position="213"/>
        <end position="234"/>
    </location>
</feature>
<name>A0ABU1G608_9GAMM</name>
<feature type="transmembrane region" description="Helical" evidence="6">
    <location>
        <begin position="246"/>
        <end position="263"/>
    </location>
</feature>
<feature type="transmembrane region" description="Helical" evidence="6">
    <location>
        <begin position="49"/>
        <end position="71"/>
    </location>
</feature>
<keyword evidence="3 6" id="KW-0812">Transmembrane</keyword>
<evidence type="ECO:0000256" key="2">
    <source>
        <dbReference type="ARBA" id="ARBA00009142"/>
    </source>
</evidence>
<dbReference type="EMBL" id="JARWAK010000015">
    <property type="protein sequence ID" value="MDR5868141.1"/>
    <property type="molecule type" value="Genomic_DNA"/>
</dbReference>
<accession>A0ABU1G608</accession>
<evidence type="ECO:0000256" key="1">
    <source>
        <dbReference type="ARBA" id="ARBA00004141"/>
    </source>
</evidence>
<feature type="transmembrane region" description="Helical" evidence="6">
    <location>
        <begin position="109"/>
        <end position="127"/>
    </location>
</feature>
<evidence type="ECO:0000313" key="7">
    <source>
        <dbReference type="EMBL" id="MDR5868141.1"/>
    </source>
</evidence>
<evidence type="ECO:0000313" key="8">
    <source>
        <dbReference type="Proteomes" id="UP001264519"/>
    </source>
</evidence>
<keyword evidence="4 6" id="KW-1133">Transmembrane helix</keyword>
<keyword evidence="5 6" id="KW-0472">Membrane</keyword>
<dbReference type="PANTHER" id="PTHR43483:SF3">
    <property type="entry name" value="MEMBRANE TRANSPORTER PROTEIN HI_0806-RELATED"/>
    <property type="match status" value="1"/>
</dbReference>
<reference evidence="7 8" key="1">
    <citation type="submission" date="2023-04" db="EMBL/GenBank/DDBJ databases">
        <title>A long-awaited taxogenomic arrangement of the family Halomonadaceae.</title>
        <authorList>
            <person name="De La Haba R."/>
            <person name="Chuvochina M."/>
            <person name="Wittouck S."/>
            <person name="Arahal D.R."/>
            <person name="Sanchez-Porro C."/>
            <person name="Hugenholtz P."/>
            <person name="Ventosa A."/>
        </authorList>
    </citation>
    <scope>NUCLEOTIDE SEQUENCE [LARGE SCALE GENOMIC DNA]</scope>
    <source>
        <strain evidence="7 8">DSM 23530</strain>
    </source>
</reference>
<feature type="transmembrane region" description="Helical" evidence="6">
    <location>
        <begin position="139"/>
        <end position="159"/>
    </location>
</feature>
<evidence type="ECO:0000256" key="5">
    <source>
        <dbReference type="ARBA" id="ARBA00023136"/>
    </source>
</evidence>
<evidence type="ECO:0000256" key="4">
    <source>
        <dbReference type="ARBA" id="ARBA00022989"/>
    </source>
</evidence>
<comment type="subcellular location">
    <subcellularLocation>
        <location evidence="6">Cell membrane</location>
        <topology evidence="6">Multi-pass membrane protein</topology>
    </subcellularLocation>
    <subcellularLocation>
        <location evidence="1">Membrane</location>
        <topology evidence="1">Multi-pass membrane protein</topology>
    </subcellularLocation>
</comment>
<gene>
    <name evidence="7" type="ORF">QC818_15250</name>
</gene>
<protein>
    <recommendedName>
        <fullName evidence="6">Probable membrane transporter protein</fullName>
    </recommendedName>
</protein>
<keyword evidence="8" id="KW-1185">Reference proteome</keyword>
<dbReference type="Proteomes" id="UP001264519">
    <property type="component" value="Unassembled WGS sequence"/>
</dbReference>
<evidence type="ECO:0000256" key="3">
    <source>
        <dbReference type="ARBA" id="ARBA00022692"/>
    </source>
</evidence>
<organism evidence="7 8">
    <name type="scientific">Halomonas koreensis</name>
    <dbReference type="NCBI Taxonomy" id="245385"/>
    <lineage>
        <taxon>Bacteria</taxon>
        <taxon>Pseudomonadati</taxon>
        <taxon>Pseudomonadota</taxon>
        <taxon>Gammaproteobacteria</taxon>
        <taxon>Oceanospirillales</taxon>
        <taxon>Halomonadaceae</taxon>
        <taxon>Halomonas</taxon>
    </lineage>
</organism>
<evidence type="ECO:0000256" key="6">
    <source>
        <dbReference type="RuleBase" id="RU363041"/>
    </source>
</evidence>
<proteinExistence type="inferred from homology"/>
<dbReference type="Pfam" id="PF01925">
    <property type="entry name" value="TauE"/>
    <property type="match status" value="1"/>
</dbReference>
<dbReference type="PANTHER" id="PTHR43483">
    <property type="entry name" value="MEMBRANE TRANSPORTER PROTEIN HI_0806-RELATED"/>
    <property type="match status" value="1"/>
</dbReference>
<feature type="transmembrane region" description="Helical" evidence="6">
    <location>
        <begin position="179"/>
        <end position="201"/>
    </location>
</feature>
<dbReference type="RefSeq" id="WP_309653718.1">
    <property type="nucleotide sequence ID" value="NZ_JARWAK010000015.1"/>
</dbReference>
<comment type="similarity">
    <text evidence="2 6">Belongs to the 4-toluene sulfonate uptake permease (TSUP) (TC 2.A.102) family.</text>
</comment>
<feature type="transmembrane region" description="Helical" evidence="6">
    <location>
        <begin position="83"/>
        <end position="103"/>
    </location>
</feature>
<sequence length="264" mass="26343">MSAITLLLGYLLLGSLAGTLAGLFGIGGGLIIVPALVFAFELQGVSPSVLMHLAVGTSLATIVVTGASSAWGHYRRGSIHRDWFLALLPGLMLGAIAGVFVAGSLSGGVLGLLFGLFILAVAARMALGRGATPGSLAPGRAVMALAGAVIGGVSALFGIGGGTLSVPWLTRCGAPMTRAVGTSSACGLPIAAFGAATFVVVGRGESALPPGALGYVMWPAFLGIILTSVPFARVGVRLAHFLPARALRLAFAGLLALVGLKFLL</sequence>
<dbReference type="InterPro" id="IPR002781">
    <property type="entry name" value="TM_pro_TauE-like"/>
</dbReference>